<dbReference type="AlphaFoldDB" id="A0AAJ7RGG5"/>
<comment type="subcellular location">
    <subcellularLocation>
        <location evidence="1">Mitochondrion</location>
    </subcellularLocation>
</comment>
<dbReference type="Proteomes" id="UP000694920">
    <property type="component" value="Unplaced"/>
</dbReference>
<name>A0AAJ7RGG5_CEPCN</name>
<dbReference type="GO" id="GO:0005739">
    <property type="term" value="C:mitochondrion"/>
    <property type="evidence" value="ECO:0007669"/>
    <property type="project" value="UniProtKB-SubCell"/>
</dbReference>
<evidence type="ECO:0000313" key="9">
    <source>
        <dbReference type="Proteomes" id="UP000694920"/>
    </source>
</evidence>
<dbReference type="GO" id="GO:0005840">
    <property type="term" value="C:ribosome"/>
    <property type="evidence" value="ECO:0007669"/>
    <property type="project" value="UniProtKB-KW"/>
</dbReference>
<dbReference type="GeneID" id="107267005"/>
<keyword evidence="2" id="KW-0809">Transit peptide</keyword>
<dbReference type="GO" id="GO:1990904">
    <property type="term" value="C:ribonucleoprotein complex"/>
    <property type="evidence" value="ECO:0007669"/>
    <property type="project" value="UniProtKB-KW"/>
</dbReference>
<dbReference type="RefSeq" id="XP_015593655.1">
    <property type="nucleotide sequence ID" value="XM_015738169.2"/>
</dbReference>
<dbReference type="RefSeq" id="XP_015593657.1">
    <property type="nucleotide sequence ID" value="XM_015738171.2"/>
</dbReference>
<keyword evidence="5" id="KW-0687">Ribonucleoprotein</keyword>
<evidence type="ECO:0000313" key="13">
    <source>
        <dbReference type="RefSeq" id="XP_024939961.1"/>
    </source>
</evidence>
<dbReference type="CTD" id="51253"/>
<accession>A0AAJ7RGG5</accession>
<dbReference type="Pfam" id="PF07147">
    <property type="entry name" value="PDCD9"/>
    <property type="match status" value="1"/>
</dbReference>
<sequence>MRLSQTLFKHHLGRMIKKHWVVQGLKRPTIMYSEQNLEQHGIRVVDAKDVVNPKIEREWINIEVPWKTEPKRNNTHPDWHDRICLTFGDTELLVEGTSQAQLLLKTILFQNELPERIENLAKDQSKEVNDLVVRAIRTSNIFDAHQELLPKKKDPARPAYVFPRELGLTDLRKTNNLTQKFLRLCDLLSDSTVFKNRNIIHDSRVSVPFEKDEDLYQFTSKMETMLTSTLPLQPLKSKNDLIDRELPNMFPMHHSVGLNRSNIYQIQDLYPVDAKSNWLNAHTIFICYDVDIKNVTELPVTQDQIISRAIVKAFATAASCAKQRFGTSVKELPEPVTVQCVQSNGKWFQFLVYQLNTLNLDGTEGIRNFCWTTSQIDLFDEAGYNIGRPVLKGYNPEVFKKIYAFYNNS</sequence>
<dbReference type="KEGG" id="ccin:107267005"/>
<evidence type="ECO:0000313" key="11">
    <source>
        <dbReference type="RefSeq" id="XP_015593655.1"/>
    </source>
</evidence>
<evidence type="ECO:0000256" key="1">
    <source>
        <dbReference type="ARBA" id="ARBA00004173"/>
    </source>
</evidence>
<keyword evidence="9" id="KW-1185">Reference proteome</keyword>
<reference evidence="10 11" key="1">
    <citation type="submission" date="2025-04" db="UniProtKB">
        <authorList>
            <consortium name="RefSeq"/>
        </authorList>
    </citation>
    <scope>IDENTIFICATION</scope>
</reference>
<evidence type="ECO:0000256" key="7">
    <source>
        <dbReference type="ARBA" id="ARBA00039442"/>
    </source>
</evidence>
<protein>
    <recommendedName>
        <fullName evidence="7">Large ribosomal subunit protein mL37</fullName>
    </recommendedName>
    <alternativeName>
        <fullName evidence="8">39S ribosomal protein L37, mitochondrial</fullName>
    </alternativeName>
</protein>
<dbReference type="PANTHER" id="PTHR15889">
    <property type="entry name" value="MITOCHONDRIAL RIBOSOMAL PROTEIN L37"/>
    <property type="match status" value="1"/>
</dbReference>
<keyword evidence="4" id="KW-0496">Mitochondrion</keyword>
<proteinExistence type="inferred from homology"/>
<evidence type="ECO:0000256" key="4">
    <source>
        <dbReference type="ARBA" id="ARBA00023128"/>
    </source>
</evidence>
<dbReference type="PANTHER" id="PTHR15889:SF2">
    <property type="entry name" value="LARGE RIBOSOMAL SUBUNIT PROTEIN ML37"/>
    <property type="match status" value="1"/>
</dbReference>
<gene>
    <name evidence="10 11 12 13" type="primary">LOC107267005</name>
</gene>
<evidence type="ECO:0000256" key="2">
    <source>
        <dbReference type="ARBA" id="ARBA00022946"/>
    </source>
</evidence>
<dbReference type="RefSeq" id="XP_015593654.1">
    <property type="nucleotide sequence ID" value="XM_015738168.2"/>
</dbReference>
<evidence type="ECO:0000256" key="6">
    <source>
        <dbReference type="ARBA" id="ARBA00037985"/>
    </source>
</evidence>
<keyword evidence="3 10" id="KW-0689">Ribosomal protein</keyword>
<dbReference type="RefSeq" id="XP_024939961.1">
    <property type="nucleotide sequence ID" value="XM_025084193.1"/>
</dbReference>
<evidence type="ECO:0000256" key="5">
    <source>
        <dbReference type="ARBA" id="ARBA00023274"/>
    </source>
</evidence>
<evidence type="ECO:0000313" key="12">
    <source>
        <dbReference type="RefSeq" id="XP_015593657.1"/>
    </source>
</evidence>
<evidence type="ECO:0000256" key="3">
    <source>
        <dbReference type="ARBA" id="ARBA00022980"/>
    </source>
</evidence>
<evidence type="ECO:0000313" key="10">
    <source>
        <dbReference type="RefSeq" id="XP_015593654.1"/>
    </source>
</evidence>
<dbReference type="InterPro" id="IPR052482">
    <property type="entry name" value="mtLSU_mL37"/>
</dbReference>
<dbReference type="InterPro" id="IPR010793">
    <property type="entry name" value="Ribosomal_mL37/mL65"/>
</dbReference>
<dbReference type="GO" id="GO:0003735">
    <property type="term" value="F:structural constituent of ribosome"/>
    <property type="evidence" value="ECO:0007669"/>
    <property type="project" value="InterPro"/>
</dbReference>
<dbReference type="GO" id="GO:0006412">
    <property type="term" value="P:translation"/>
    <property type="evidence" value="ECO:0007669"/>
    <property type="project" value="InterPro"/>
</dbReference>
<organism evidence="9 13">
    <name type="scientific">Cephus cinctus</name>
    <name type="common">Wheat stem sawfly</name>
    <dbReference type="NCBI Taxonomy" id="211228"/>
    <lineage>
        <taxon>Eukaryota</taxon>
        <taxon>Metazoa</taxon>
        <taxon>Ecdysozoa</taxon>
        <taxon>Arthropoda</taxon>
        <taxon>Hexapoda</taxon>
        <taxon>Insecta</taxon>
        <taxon>Pterygota</taxon>
        <taxon>Neoptera</taxon>
        <taxon>Endopterygota</taxon>
        <taxon>Hymenoptera</taxon>
        <taxon>Cephoidea</taxon>
        <taxon>Cephidae</taxon>
        <taxon>Cephus</taxon>
    </lineage>
</organism>
<evidence type="ECO:0000256" key="8">
    <source>
        <dbReference type="ARBA" id="ARBA00041617"/>
    </source>
</evidence>
<comment type="similarity">
    <text evidence="6">Belongs to the mitochondrion-specific ribosomal protein mL37 family.</text>
</comment>